<evidence type="ECO:0000259" key="1">
    <source>
        <dbReference type="Pfam" id="PF12867"/>
    </source>
</evidence>
<sequence length="184" mass="21859">MKREVMGLGIKLYFNLSNRERVVDKIKMYQKRYMELVERICGEGRKKIHVPSMVGIDEDMRDWSLYMILEHNARVNKTIKNIVYRLSRGEELRPEERIDPKTDVMPEDSGMEQVDEFRRSIEEYLQAVEKVGQLKGTRKIEHPVFGAFDAHQWHCMFAFHLGIHLRQAEYIAKAIRDDIENMKC</sequence>
<comment type="caution">
    <text evidence="2">The sequence shown here is derived from an EMBL/GenBank/DDBJ whole genome shotgun (WGS) entry which is preliminary data.</text>
</comment>
<accession>A0A9W6LLE6</accession>
<organism evidence="2 3">
    <name type="scientific">Propionigenium maris DSM 9537</name>
    <dbReference type="NCBI Taxonomy" id="1123000"/>
    <lineage>
        <taxon>Bacteria</taxon>
        <taxon>Fusobacteriati</taxon>
        <taxon>Fusobacteriota</taxon>
        <taxon>Fusobacteriia</taxon>
        <taxon>Fusobacteriales</taxon>
        <taxon>Fusobacteriaceae</taxon>
        <taxon>Propionigenium</taxon>
    </lineage>
</organism>
<dbReference type="Proteomes" id="UP001144471">
    <property type="component" value="Unassembled WGS sequence"/>
</dbReference>
<dbReference type="AlphaFoldDB" id="A0A9W6LLE6"/>
<dbReference type="RefSeq" id="WP_281832353.1">
    <property type="nucleotide sequence ID" value="NZ_BSDY01000001.1"/>
</dbReference>
<dbReference type="SUPFAM" id="SSF109854">
    <property type="entry name" value="DinB/YfiT-like putative metalloenzymes"/>
    <property type="match status" value="1"/>
</dbReference>
<evidence type="ECO:0000313" key="2">
    <source>
        <dbReference type="EMBL" id="GLI54602.1"/>
    </source>
</evidence>
<feature type="domain" description="DinB-like" evidence="1">
    <location>
        <begin position="31"/>
        <end position="168"/>
    </location>
</feature>
<dbReference type="Gene3D" id="1.20.120.450">
    <property type="entry name" value="dinb family like domain"/>
    <property type="match status" value="1"/>
</dbReference>
<dbReference type="EMBL" id="BSDY01000001">
    <property type="protein sequence ID" value="GLI54602.1"/>
    <property type="molecule type" value="Genomic_DNA"/>
</dbReference>
<proteinExistence type="predicted"/>
<protein>
    <recommendedName>
        <fullName evidence="1">DinB-like domain-containing protein</fullName>
    </recommendedName>
</protein>
<name>A0A9W6LLE6_9FUSO</name>
<dbReference type="InterPro" id="IPR034660">
    <property type="entry name" value="DinB/YfiT-like"/>
</dbReference>
<keyword evidence="3" id="KW-1185">Reference proteome</keyword>
<dbReference type="Pfam" id="PF12867">
    <property type="entry name" value="DinB_2"/>
    <property type="match status" value="1"/>
</dbReference>
<gene>
    <name evidence="2" type="ORF">PM10SUCC1_01170</name>
</gene>
<reference evidence="2" key="1">
    <citation type="submission" date="2022-12" db="EMBL/GenBank/DDBJ databases">
        <title>Reference genome sequencing for broad-spectrum identification of bacterial and archaeal isolates by mass spectrometry.</title>
        <authorList>
            <person name="Sekiguchi Y."/>
            <person name="Tourlousse D.M."/>
        </authorList>
    </citation>
    <scope>NUCLEOTIDE SEQUENCE</scope>
    <source>
        <strain evidence="2">10succ1</strain>
    </source>
</reference>
<evidence type="ECO:0000313" key="3">
    <source>
        <dbReference type="Proteomes" id="UP001144471"/>
    </source>
</evidence>
<dbReference type="InterPro" id="IPR024775">
    <property type="entry name" value="DinB-like"/>
</dbReference>